<name>A0AAV4WTZ7_CAEEX</name>
<reference evidence="1 2" key="1">
    <citation type="submission" date="2021-06" db="EMBL/GenBank/DDBJ databases">
        <title>Caerostris extrusa draft genome.</title>
        <authorList>
            <person name="Kono N."/>
            <person name="Arakawa K."/>
        </authorList>
    </citation>
    <scope>NUCLEOTIDE SEQUENCE [LARGE SCALE GENOMIC DNA]</scope>
</reference>
<evidence type="ECO:0000313" key="1">
    <source>
        <dbReference type="EMBL" id="GIY85748.1"/>
    </source>
</evidence>
<sequence length="160" mass="18282">MDPAFIRKEDDARGKMIKHIIAQRQIKSNIGLIHSLLSDMNYSNSLACTNIQNVSIAITGNMACENPSWINPCGLTTDEVDASFDNTSIDDLNKRIVDSAEVFSSQLNELRNYMIKTFPDIDEESLISHEFSFLKTQKVLQRFMRISSACFRNVQWLWIS</sequence>
<organism evidence="1 2">
    <name type="scientific">Caerostris extrusa</name>
    <name type="common">Bark spider</name>
    <name type="synonym">Caerostris bankana</name>
    <dbReference type="NCBI Taxonomy" id="172846"/>
    <lineage>
        <taxon>Eukaryota</taxon>
        <taxon>Metazoa</taxon>
        <taxon>Ecdysozoa</taxon>
        <taxon>Arthropoda</taxon>
        <taxon>Chelicerata</taxon>
        <taxon>Arachnida</taxon>
        <taxon>Araneae</taxon>
        <taxon>Araneomorphae</taxon>
        <taxon>Entelegynae</taxon>
        <taxon>Araneoidea</taxon>
        <taxon>Araneidae</taxon>
        <taxon>Caerostris</taxon>
    </lineage>
</organism>
<proteinExistence type="predicted"/>
<evidence type="ECO:0000313" key="2">
    <source>
        <dbReference type="Proteomes" id="UP001054945"/>
    </source>
</evidence>
<dbReference type="AlphaFoldDB" id="A0AAV4WTZ7"/>
<accession>A0AAV4WTZ7</accession>
<dbReference type="Proteomes" id="UP001054945">
    <property type="component" value="Unassembled WGS sequence"/>
</dbReference>
<gene>
    <name evidence="1" type="ORF">CEXT_85201</name>
</gene>
<protein>
    <submittedName>
        <fullName evidence="1">Uncharacterized protein</fullName>
    </submittedName>
</protein>
<comment type="caution">
    <text evidence="1">The sequence shown here is derived from an EMBL/GenBank/DDBJ whole genome shotgun (WGS) entry which is preliminary data.</text>
</comment>
<dbReference type="EMBL" id="BPLR01016686">
    <property type="protein sequence ID" value="GIY85748.1"/>
    <property type="molecule type" value="Genomic_DNA"/>
</dbReference>
<keyword evidence="2" id="KW-1185">Reference proteome</keyword>